<feature type="region of interest" description="Disordered" evidence="1">
    <location>
        <begin position="124"/>
        <end position="151"/>
    </location>
</feature>
<sequence>MSAPDTPTPKAAPSLLGDAPAPAAGKTAAAPANGSRILANLEGRVVPPAAPPRATGRSGKAVALLALCLLAVGGFGAWHVYERGTGASATRSTQPAAADNPATKPAVVAAASVPAAAPQTATIVNDDDADTARPAAAASSAGDDNRLSRALSDGAKDDANVAAASSAPVTASTASSTAATSASHKEAEAKAASHHETKSDARAEAKKAHHAAAVAQAKKREAHRAGTKDDSDADLLAVLVARTKPSDGKADARPAKTVAASASLAQQIKACGQRGFFEEQLCRWRVCDGHWGKDAACPAAAKANTEH</sequence>
<dbReference type="KEGG" id="pacs:FAZ98_32215"/>
<evidence type="ECO:0000256" key="1">
    <source>
        <dbReference type="SAM" id="MobiDB-lite"/>
    </source>
</evidence>
<feature type="compositionally biased region" description="Basic and acidic residues" evidence="1">
    <location>
        <begin position="183"/>
        <end position="206"/>
    </location>
</feature>
<evidence type="ECO:0000313" key="4">
    <source>
        <dbReference type="Proteomes" id="UP000433577"/>
    </source>
</evidence>
<keyword evidence="2" id="KW-1133">Transmembrane helix</keyword>
<protein>
    <submittedName>
        <fullName evidence="3">Uncharacterized protein</fullName>
    </submittedName>
</protein>
<accession>A0A7Z2GR59</accession>
<dbReference type="EMBL" id="CP046916">
    <property type="protein sequence ID" value="QGZ66448.1"/>
    <property type="molecule type" value="Genomic_DNA"/>
</dbReference>
<evidence type="ECO:0000256" key="2">
    <source>
        <dbReference type="SAM" id="Phobius"/>
    </source>
</evidence>
<feature type="transmembrane region" description="Helical" evidence="2">
    <location>
        <begin position="61"/>
        <end position="81"/>
    </location>
</feature>
<proteinExistence type="predicted"/>
<feature type="compositionally biased region" description="Low complexity" evidence="1">
    <location>
        <begin position="132"/>
        <end position="142"/>
    </location>
</feature>
<feature type="region of interest" description="Disordered" evidence="1">
    <location>
        <begin position="164"/>
        <end position="229"/>
    </location>
</feature>
<feature type="region of interest" description="Disordered" evidence="1">
    <location>
        <begin position="1"/>
        <end position="31"/>
    </location>
</feature>
<reference evidence="3 4" key="1">
    <citation type="submission" date="2019-12" db="EMBL/GenBank/DDBJ databases">
        <title>Paraburkholderia acidiphila 7Q-K02 sp. nov and Paraburkholderia acidisoli DHF22 sp. nov., two strains isolated from forest soil.</title>
        <authorList>
            <person name="Gao Z."/>
            <person name="Qiu L."/>
        </authorList>
    </citation>
    <scope>NUCLEOTIDE SEQUENCE [LARGE SCALE GENOMIC DNA]</scope>
    <source>
        <strain evidence="3 4">DHF22</strain>
    </source>
</reference>
<keyword evidence="2" id="KW-0812">Transmembrane</keyword>
<feature type="compositionally biased region" description="Low complexity" evidence="1">
    <location>
        <begin position="19"/>
        <end position="31"/>
    </location>
</feature>
<keyword evidence="2" id="KW-0472">Membrane</keyword>
<organism evidence="3 4">
    <name type="scientific">Paraburkholderia acidisoli</name>
    <dbReference type="NCBI Taxonomy" id="2571748"/>
    <lineage>
        <taxon>Bacteria</taxon>
        <taxon>Pseudomonadati</taxon>
        <taxon>Pseudomonadota</taxon>
        <taxon>Betaproteobacteria</taxon>
        <taxon>Burkholderiales</taxon>
        <taxon>Burkholderiaceae</taxon>
        <taxon>Paraburkholderia</taxon>
    </lineage>
</organism>
<dbReference type="RefSeq" id="WP_158957794.1">
    <property type="nucleotide sequence ID" value="NZ_CP046916.1"/>
</dbReference>
<dbReference type="AlphaFoldDB" id="A0A7Z2GR59"/>
<feature type="compositionally biased region" description="Low complexity" evidence="1">
    <location>
        <begin position="164"/>
        <end position="182"/>
    </location>
</feature>
<gene>
    <name evidence="3" type="ORF">FAZ98_32215</name>
</gene>
<keyword evidence="4" id="KW-1185">Reference proteome</keyword>
<name>A0A7Z2GR59_9BURK</name>
<dbReference type="OrthoDB" id="8724867at2"/>
<dbReference type="Proteomes" id="UP000433577">
    <property type="component" value="Chromosome 4"/>
</dbReference>
<evidence type="ECO:0000313" key="3">
    <source>
        <dbReference type="EMBL" id="QGZ66448.1"/>
    </source>
</evidence>